<dbReference type="EMBL" id="FMXO01000013">
    <property type="protein sequence ID" value="SDB48176.1"/>
    <property type="molecule type" value="Genomic_DNA"/>
</dbReference>
<dbReference type="CDD" id="cd02019">
    <property type="entry name" value="NK"/>
    <property type="match status" value="1"/>
</dbReference>
<protein>
    <recommendedName>
        <fullName evidence="5">AAA+ ATPase domain-containing protein</fullName>
    </recommendedName>
</protein>
<dbReference type="PANTHER" id="PTHR43566">
    <property type="entry name" value="CONSERVED PROTEIN"/>
    <property type="match status" value="1"/>
</dbReference>
<dbReference type="AlphaFoldDB" id="A0A1G6DSR9"/>
<reference evidence="3 4" key="1">
    <citation type="submission" date="2016-10" db="EMBL/GenBank/DDBJ databases">
        <authorList>
            <person name="de Groot N.N."/>
        </authorList>
    </citation>
    <scope>NUCLEOTIDE SEQUENCE [LARGE SCALE GENOMIC DNA]</scope>
    <source>
        <strain evidence="3 4">ASO4-2</strain>
    </source>
</reference>
<dbReference type="InterPro" id="IPR027417">
    <property type="entry name" value="P-loop_NTPase"/>
</dbReference>
<dbReference type="SUPFAM" id="SSF52540">
    <property type="entry name" value="P-loop containing nucleoside triphosphate hydrolases"/>
    <property type="match status" value="1"/>
</dbReference>
<evidence type="ECO:0000259" key="2">
    <source>
        <dbReference type="Pfam" id="PF13635"/>
    </source>
</evidence>
<proteinExistence type="predicted"/>
<dbReference type="RefSeq" id="WP_092121898.1">
    <property type="nucleotide sequence ID" value="NZ_FMXO01000013.1"/>
</dbReference>
<dbReference type="Pfam" id="PF13635">
    <property type="entry name" value="DUF4143"/>
    <property type="match status" value="1"/>
</dbReference>
<dbReference type="OrthoDB" id="9783412at2"/>
<dbReference type="PANTHER" id="PTHR43566:SF2">
    <property type="entry name" value="DUF4143 DOMAIN-CONTAINING PROTEIN"/>
    <property type="match status" value="1"/>
</dbReference>
<evidence type="ECO:0000313" key="4">
    <source>
        <dbReference type="Proteomes" id="UP000198771"/>
    </source>
</evidence>
<evidence type="ECO:0008006" key="5">
    <source>
        <dbReference type="Google" id="ProtNLM"/>
    </source>
</evidence>
<sequence length="387" mass="44248">MTYIKRDMEEYLISMSKKFPVVTLTGPRQSGKSTLARKVFPEKHYVSCEDPDILLFARQDPRGFLKTYENAVIDEAQKVPEIFSYIQTVVDQRDQPGQFILTGSSDFLLFEKISQSLAGRTAVLRLLPFSLGEISPSHPREDYEDYLFTGFYPRIYKMGIPAQDFYPGYVQTYVERDVRTLKNISDLGQFQLFLKLCAGRTGQLLNMSALANECGISHTTVKSWISLLEAGYIVFLLRPYHQNFGKRLVKMPKLYFYDPGLATYLLEIQSPEQLHTHYLKGALFESLVIVELIKKRYNQGKQMNCYFWRDKTGNEVDCLIDRGASQIPLEIKAGRTVSPDFFKGLEYYVKLAGDSAARPCVVYGGNANQNRSNADVISWNKIEDLLS</sequence>
<dbReference type="InterPro" id="IPR025420">
    <property type="entry name" value="DUF4143"/>
</dbReference>
<dbReference type="Proteomes" id="UP000198771">
    <property type="component" value="Unassembled WGS sequence"/>
</dbReference>
<feature type="domain" description="DUF4143" evidence="2">
    <location>
        <begin position="175"/>
        <end position="334"/>
    </location>
</feature>
<feature type="domain" description="AAA" evidence="1">
    <location>
        <begin position="19"/>
        <end position="134"/>
    </location>
</feature>
<organism evidence="3 4">
    <name type="scientific">Desulfonatronum thiosulfatophilum</name>
    <dbReference type="NCBI Taxonomy" id="617002"/>
    <lineage>
        <taxon>Bacteria</taxon>
        <taxon>Pseudomonadati</taxon>
        <taxon>Thermodesulfobacteriota</taxon>
        <taxon>Desulfovibrionia</taxon>
        <taxon>Desulfovibrionales</taxon>
        <taxon>Desulfonatronaceae</taxon>
        <taxon>Desulfonatronum</taxon>
    </lineage>
</organism>
<dbReference type="InterPro" id="IPR041682">
    <property type="entry name" value="AAA_14"/>
</dbReference>
<evidence type="ECO:0000313" key="3">
    <source>
        <dbReference type="EMBL" id="SDB48176.1"/>
    </source>
</evidence>
<evidence type="ECO:0000259" key="1">
    <source>
        <dbReference type="Pfam" id="PF13173"/>
    </source>
</evidence>
<dbReference type="Pfam" id="PF13173">
    <property type="entry name" value="AAA_14"/>
    <property type="match status" value="1"/>
</dbReference>
<keyword evidence="4" id="KW-1185">Reference proteome</keyword>
<accession>A0A1G6DSR9</accession>
<dbReference type="STRING" id="617002.SAMN05660653_02372"/>
<name>A0A1G6DSR9_9BACT</name>
<gene>
    <name evidence="3" type="ORF">SAMN05660653_02372</name>
</gene>